<name>A0A1S3JKY4_LINAN</name>
<dbReference type="Proteomes" id="UP000085678">
    <property type="component" value="Unplaced"/>
</dbReference>
<dbReference type="PANTHER" id="PTHR18849:SF0">
    <property type="entry name" value="CILIA- AND FLAGELLA-ASSOCIATED PROTEIN 410-RELATED"/>
    <property type="match status" value="1"/>
</dbReference>
<gene>
    <name evidence="4" type="primary">LOC106173981</name>
</gene>
<evidence type="ECO:0000256" key="1">
    <source>
        <dbReference type="ARBA" id="ARBA00022614"/>
    </source>
</evidence>
<dbReference type="AlphaFoldDB" id="A0A1S3JKY4"/>
<sequence>MYWCINMAAEATEPKTFLKALHDKYGDSDIPEGNDLVLVMHVPNSAPGMTDSGQLILPRQLAMNYHSITHAGNEEEIANLCDKVTELDIANNCISDWKEIFKMMSVMPKIESINFSCNPLMAEIDDEVGNQSFPNIKRLILNKTGAAWRTVEVLLKIMPSVEELHLSLNDYTEVDLKEKYPNVVNLHFNANKLRDWGEICKLGRAFPNLCNLVMAESEVSLCDDSEVEASFPKVVSLNANKIGITSWEEIDRLNSFPALTDVRLQGVPLLEDMKEEQRRQFLIARLPRINRLNGSKIQEEERDKAERAFLRHFMDSEEKPERYMELEKTHGQLDPLADVNLGPPTHTVTVRVTYDTKVRMLSICLDNSIVDLKNLIRKLFEIPKECGIALYYNNAEGTIPYRAREMDPSKYVYTYLYEDGCDITVEPREREGRKWIEPTVHFAIKKSLTVTPRD</sequence>
<dbReference type="GeneID" id="106173981"/>
<dbReference type="OrthoDB" id="5855206at2759"/>
<accession>A0A1S3JKY4</accession>
<dbReference type="RefSeq" id="XP_013410796.1">
    <property type="nucleotide sequence ID" value="XM_013555342.1"/>
</dbReference>
<evidence type="ECO:0000313" key="3">
    <source>
        <dbReference type="Proteomes" id="UP000085678"/>
    </source>
</evidence>
<keyword evidence="2" id="KW-0677">Repeat</keyword>
<dbReference type="STRING" id="7574.A0A1S3JKY4"/>
<dbReference type="KEGG" id="lak:106173981"/>
<dbReference type="Gene3D" id="3.80.10.10">
    <property type="entry name" value="Ribonuclease Inhibitor"/>
    <property type="match status" value="2"/>
</dbReference>
<protein>
    <submittedName>
        <fullName evidence="4">Tubulin-specific chaperone cofactor E-like protein isoform X1</fullName>
    </submittedName>
</protein>
<evidence type="ECO:0000256" key="2">
    <source>
        <dbReference type="ARBA" id="ARBA00022737"/>
    </source>
</evidence>
<dbReference type="InParanoid" id="A0A1S3JKY4"/>
<keyword evidence="3" id="KW-1185">Reference proteome</keyword>
<evidence type="ECO:0000313" key="4">
    <source>
        <dbReference type="RefSeq" id="XP_013410796.1"/>
    </source>
</evidence>
<dbReference type="SUPFAM" id="SSF52058">
    <property type="entry name" value="L domain-like"/>
    <property type="match status" value="1"/>
</dbReference>
<dbReference type="FunCoup" id="A0A1S3JKY4">
    <property type="interactions" value="628"/>
</dbReference>
<reference evidence="4" key="1">
    <citation type="submission" date="2025-08" db="UniProtKB">
        <authorList>
            <consortium name="RefSeq"/>
        </authorList>
    </citation>
    <scope>IDENTIFICATION</scope>
    <source>
        <tissue evidence="4">Gonads</tissue>
    </source>
</reference>
<keyword evidence="1" id="KW-0433">Leucine-rich repeat</keyword>
<dbReference type="PANTHER" id="PTHR18849">
    <property type="entry name" value="LEUCINE RICH REPEAT PROTEIN"/>
    <property type="match status" value="1"/>
</dbReference>
<organism evidence="3 4">
    <name type="scientific">Lingula anatina</name>
    <name type="common">Brachiopod</name>
    <name type="synonym">Lingula unguis</name>
    <dbReference type="NCBI Taxonomy" id="7574"/>
    <lineage>
        <taxon>Eukaryota</taxon>
        <taxon>Metazoa</taxon>
        <taxon>Spiralia</taxon>
        <taxon>Lophotrochozoa</taxon>
        <taxon>Brachiopoda</taxon>
        <taxon>Linguliformea</taxon>
        <taxon>Lingulata</taxon>
        <taxon>Lingulida</taxon>
        <taxon>Linguloidea</taxon>
        <taxon>Lingulidae</taxon>
        <taxon>Lingula</taxon>
    </lineage>
</organism>
<dbReference type="InterPro" id="IPR032675">
    <property type="entry name" value="LRR_dom_sf"/>
</dbReference>
<dbReference type="OMA" id="MRFPNKQ"/>
<proteinExistence type="predicted"/>